<name>A0A1I7SY79_9PELO</name>
<sequence>MNFYPFILISLLLITITLGSPVQEDTTRKPDEETTLPTFTVQRLDSPIERIEIRLIDDNTTHSVPEVPEVTQSTVSTTEQVPVEHVHQPDQDPSPASPPDDMYKKVEYVVQPTSVEPTASEPIVIGEDPYYYSTMSSDKQASAEIQAKAWISVSTSIPKFEGDIDEDDLPPPPASEETEEPEEECLANKEKLTDEVIERLRSETSMYYRLVRQRNEQQKEFCGGVAHDTTSEMYRRCSNWRAEKLVYYYKLMRKTYCQVDNWPNSPKIKKTYGEYLNLFGTFYAFQK</sequence>
<feature type="signal peptide" evidence="2">
    <location>
        <begin position="1"/>
        <end position="19"/>
    </location>
</feature>
<dbReference type="Proteomes" id="UP000095282">
    <property type="component" value="Unplaced"/>
</dbReference>
<dbReference type="AlphaFoldDB" id="A0A1I7SY79"/>
<evidence type="ECO:0000256" key="1">
    <source>
        <dbReference type="SAM" id="MobiDB-lite"/>
    </source>
</evidence>
<organism evidence="3 4">
    <name type="scientific">Caenorhabditis tropicalis</name>
    <dbReference type="NCBI Taxonomy" id="1561998"/>
    <lineage>
        <taxon>Eukaryota</taxon>
        <taxon>Metazoa</taxon>
        <taxon>Ecdysozoa</taxon>
        <taxon>Nematoda</taxon>
        <taxon>Chromadorea</taxon>
        <taxon>Rhabditida</taxon>
        <taxon>Rhabditina</taxon>
        <taxon>Rhabditomorpha</taxon>
        <taxon>Rhabditoidea</taxon>
        <taxon>Rhabditidae</taxon>
        <taxon>Peloderinae</taxon>
        <taxon>Caenorhabditis</taxon>
    </lineage>
</organism>
<feature type="compositionally biased region" description="Acidic residues" evidence="1">
    <location>
        <begin position="176"/>
        <end position="185"/>
    </location>
</feature>
<keyword evidence="3" id="KW-1185">Reference proteome</keyword>
<evidence type="ECO:0000313" key="3">
    <source>
        <dbReference type="Proteomes" id="UP000095282"/>
    </source>
</evidence>
<reference evidence="4" key="1">
    <citation type="submission" date="2016-11" db="UniProtKB">
        <authorList>
            <consortium name="WormBaseParasite"/>
        </authorList>
    </citation>
    <scope>IDENTIFICATION</scope>
</reference>
<protein>
    <submittedName>
        <fullName evidence="4">DUF19 domain-containing protein</fullName>
    </submittedName>
</protein>
<proteinExistence type="predicted"/>
<feature type="chain" id="PRO_5009306840" evidence="2">
    <location>
        <begin position="20"/>
        <end position="287"/>
    </location>
</feature>
<feature type="compositionally biased region" description="Low complexity" evidence="1">
    <location>
        <begin position="66"/>
        <end position="81"/>
    </location>
</feature>
<feature type="region of interest" description="Disordered" evidence="1">
    <location>
        <begin position="160"/>
        <end position="188"/>
    </location>
</feature>
<keyword evidence="2" id="KW-0732">Signal</keyword>
<dbReference type="WBParaSite" id="Csp11.Scaffold282.g729.t2">
    <property type="protein sequence ID" value="Csp11.Scaffold282.g729.t2"/>
    <property type="gene ID" value="Csp11.Scaffold282.g729"/>
</dbReference>
<dbReference type="eggNOG" id="ENOG502SZ96">
    <property type="taxonomic scope" value="Eukaryota"/>
</dbReference>
<evidence type="ECO:0000256" key="2">
    <source>
        <dbReference type="SAM" id="SignalP"/>
    </source>
</evidence>
<feature type="region of interest" description="Disordered" evidence="1">
    <location>
        <begin position="60"/>
        <end position="102"/>
    </location>
</feature>
<evidence type="ECO:0000313" key="4">
    <source>
        <dbReference type="WBParaSite" id="Csp11.Scaffold282.g729.t2"/>
    </source>
</evidence>
<accession>A0A1I7SY79</accession>